<dbReference type="CDD" id="cd06532">
    <property type="entry name" value="Glyco_transf_25"/>
    <property type="match status" value="1"/>
</dbReference>
<name>I3DIL4_9PAST</name>
<evidence type="ECO:0000259" key="1">
    <source>
        <dbReference type="Pfam" id="PF01755"/>
    </source>
</evidence>
<reference evidence="2 3" key="1">
    <citation type="submission" date="2012-03" db="EMBL/GenBank/DDBJ databases">
        <authorList>
            <person name="Harkins D.M."/>
            <person name="Madupu R."/>
            <person name="Durkin A.S."/>
            <person name="Torralba M."/>
            <person name="Methe B."/>
            <person name="Sutton G.G."/>
            <person name="Nelson K.E."/>
        </authorList>
    </citation>
    <scope>NUCLEOTIDE SEQUENCE [LARGE SCALE GENOMIC DNA]</scope>
    <source>
        <strain evidence="2 3">CCUG 2042</strain>
    </source>
</reference>
<comment type="caution">
    <text evidence="2">The sequence shown here is derived from an EMBL/GenBank/DDBJ whole genome shotgun (WGS) entry which is preliminary data.</text>
</comment>
<dbReference type="PATRIC" id="fig|1095749.3.peg.455"/>
<dbReference type="eggNOG" id="COG3306">
    <property type="taxonomic scope" value="Bacteria"/>
</dbReference>
<keyword evidence="3" id="KW-1185">Reference proteome</keyword>
<accession>I3DIL4</accession>
<dbReference type="InterPro" id="IPR002654">
    <property type="entry name" value="Glyco_trans_25"/>
</dbReference>
<dbReference type="EMBL" id="AJSX01000007">
    <property type="protein sequence ID" value="EIJ71557.1"/>
    <property type="molecule type" value="Genomic_DNA"/>
</dbReference>
<sequence>MKKFLISLEKDVQRRELFFSQPDTADFEVFNAINTMGKDLVSLGNIFDIIKFGQYYGRNVTKGEIGCTLSHLTIYEKIINDETIGEQEYTLICEDDALFATGFHKNIDAIIQQNIGADIILTGQSKILSFNDADLEINYPVTLSVLRKKVYGTDYTYSYPYKNYFAGTVSYLITKAAARKFLTQMTNGHLPFWLADDFILFKDKFNIDSLVIRPLLVIENPNLASNLQGLRGSLNNNLFKKVLKYPLKKLLAIKRNL</sequence>
<organism evidence="2 3">
    <name type="scientific">Pasteurella bettyae CCUG 2042</name>
    <dbReference type="NCBI Taxonomy" id="1095749"/>
    <lineage>
        <taxon>Bacteria</taxon>
        <taxon>Pseudomonadati</taxon>
        <taxon>Pseudomonadota</taxon>
        <taxon>Gammaproteobacteria</taxon>
        <taxon>Pasteurellales</taxon>
        <taxon>Pasteurellaceae</taxon>
        <taxon>Pasteurella</taxon>
    </lineage>
</organism>
<proteinExistence type="predicted"/>
<protein>
    <submittedName>
        <fullName evidence="2">LPS glycosyltransferase</fullName>
    </submittedName>
</protein>
<feature type="domain" description="Glycosyl transferase family 25" evidence="1">
    <location>
        <begin position="2"/>
        <end position="189"/>
    </location>
</feature>
<dbReference type="Pfam" id="PF01755">
    <property type="entry name" value="Glyco_transf_25"/>
    <property type="match status" value="1"/>
</dbReference>
<dbReference type="GO" id="GO:0016740">
    <property type="term" value="F:transferase activity"/>
    <property type="evidence" value="ECO:0007669"/>
    <property type="project" value="UniProtKB-KW"/>
</dbReference>
<dbReference type="AlphaFoldDB" id="I3DIL4"/>
<gene>
    <name evidence="2" type="ORF">HMPREF1052_0221</name>
</gene>
<keyword evidence="2" id="KW-0808">Transferase</keyword>
<evidence type="ECO:0000313" key="3">
    <source>
        <dbReference type="Proteomes" id="UP000006457"/>
    </source>
</evidence>
<evidence type="ECO:0000313" key="2">
    <source>
        <dbReference type="EMBL" id="EIJ71557.1"/>
    </source>
</evidence>
<dbReference type="Proteomes" id="UP000006457">
    <property type="component" value="Unassembled WGS sequence"/>
</dbReference>
<dbReference type="RefSeq" id="WP_005759156.1">
    <property type="nucleotide sequence ID" value="NZ_AJSX01000007.1"/>
</dbReference>
<dbReference type="OrthoDB" id="9816113at2"/>